<dbReference type="PANTHER" id="PTHR22952:SF184">
    <property type="entry name" value="G-BOX-BINDING FACTOR 4"/>
    <property type="match status" value="1"/>
</dbReference>
<dbReference type="GO" id="GO:0003677">
    <property type="term" value="F:DNA binding"/>
    <property type="evidence" value="ECO:0007669"/>
    <property type="project" value="UniProtKB-KW"/>
</dbReference>
<evidence type="ECO:0000256" key="4">
    <source>
        <dbReference type="SAM" id="MobiDB-lite"/>
    </source>
</evidence>
<dbReference type="CDD" id="cd14707">
    <property type="entry name" value="bZIP_plant_BZIP46"/>
    <property type="match status" value="1"/>
</dbReference>
<reference evidence="6 7" key="1">
    <citation type="submission" date="2024-02" db="EMBL/GenBank/DDBJ databases">
        <authorList>
            <person name="Vignale AGUSTIN F."/>
            <person name="Sosa J E."/>
            <person name="Modenutti C."/>
        </authorList>
    </citation>
    <scope>NUCLEOTIDE SEQUENCE [LARGE SCALE GENOMIC DNA]</scope>
</reference>
<dbReference type="InterPro" id="IPR004827">
    <property type="entry name" value="bZIP"/>
</dbReference>
<accession>A0ABC8SE94</accession>
<dbReference type="InterPro" id="IPR043452">
    <property type="entry name" value="BZIP46-like"/>
</dbReference>
<sequence>MASSKLLASSTSRNSDLRRKSSLSSSSTKSSTISQLHTKHNHTNSMTVDGFLRNVYDTNHASENTLLDAEITLLDAAGAVTAISDNEAGPTSTPIIRRQESVPRKTLDDVWREIVEGKRERKECKEEAMDEMMTLEVFLAKAGAVEEEEDVKIETETLSGGVSAFDSPVVPARPASFAGTPAATPSLDGVNVVGYGNGVEVIGGRGKRRGTILEPLDKAAQQRQKRMIKNRESAARSRERKQAYQVELESIAVRLEEENERLLKEKELEMGVAEIQTLKPRSYELRKFTRFLRATFKEIALKTARLGRDKLKVGDLIFGLRTEEAVKAAEHTKERFKQLMEKVVPVVEKRRPARVLRRVRSMQCIVELEINDPYPTCGEEKLRKHHFCRSIFIESDVSARWVFLREKAYSNLSHESHHLMNMGLPWRLAVQGGSILRWHNLTLQSLKGDLGLEGYEAYFLACGGHTGGGLWCLAGVSKCTADGAWSLGL</sequence>
<evidence type="ECO:0000256" key="3">
    <source>
        <dbReference type="ARBA" id="ARBA00023242"/>
    </source>
</evidence>
<dbReference type="AlphaFoldDB" id="A0ABC8SE94"/>
<dbReference type="SMART" id="SM00338">
    <property type="entry name" value="BRLZ"/>
    <property type="match status" value="1"/>
</dbReference>
<keyword evidence="3" id="KW-0539">Nucleus</keyword>
<dbReference type="PROSITE" id="PS50217">
    <property type="entry name" value="BZIP"/>
    <property type="match status" value="1"/>
</dbReference>
<proteinExistence type="predicted"/>
<comment type="caution">
    <text evidence="6">The sequence shown here is derived from an EMBL/GenBank/DDBJ whole genome shotgun (WGS) entry which is preliminary data.</text>
</comment>
<feature type="compositionally biased region" description="Low complexity" evidence="4">
    <location>
        <begin position="22"/>
        <end position="34"/>
    </location>
</feature>
<evidence type="ECO:0000313" key="7">
    <source>
        <dbReference type="Proteomes" id="UP001642360"/>
    </source>
</evidence>
<comment type="subcellular location">
    <subcellularLocation>
        <location evidence="1">Nucleus</location>
    </subcellularLocation>
</comment>
<keyword evidence="7" id="KW-1185">Reference proteome</keyword>
<feature type="compositionally biased region" description="Polar residues" evidence="4">
    <location>
        <begin position="1"/>
        <end position="11"/>
    </location>
</feature>
<name>A0ABC8SE94_9AQUA</name>
<feature type="domain" description="BZIP" evidence="5">
    <location>
        <begin position="220"/>
        <end position="265"/>
    </location>
</feature>
<evidence type="ECO:0000256" key="2">
    <source>
        <dbReference type="ARBA" id="ARBA00023125"/>
    </source>
</evidence>
<dbReference type="PROSITE" id="PS00036">
    <property type="entry name" value="BZIP_BASIC"/>
    <property type="match status" value="1"/>
</dbReference>
<keyword evidence="2" id="KW-0238">DNA-binding</keyword>
<dbReference type="PANTHER" id="PTHR22952">
    <property type="entry name" value="CAMP-RESPONSE ELEMENT BINDING PROTEIN-RELATED"/>
    <property type="match status" value="1"/>
</dbReference>
<dbReference type="Gene3D" id="1.20.5.170">
    <property type="match status" value="1"/>
</dbReference>
<evidence type="ECO:0000259" key="5">
    <source>
        <dbReference type="PROSITE" id="PS50217"/>
    </source>
</evidence>
<protein>
    <recommendedName>
        <fullName evidence="5">BZIP domain-containing protein</fullName>
    </recommendedName>
</protein>
<dbReference type="SUPFAM" id="SSF57959">
    <property type="entry name" value="Leucine zipper domain"/>
    <property type="match status" value="1"/>
</dbReference>
<evidence type="ECO:0000313" key="6">
    <source>
        <dbReference type="EMBL" id="CAK9154140.1"/>
    </source>
</evidence>
<evidence type="ECO:0000256" key="1">
    <source>
        <dbReference type="ARBA" id="ARBA00004123"/>
    </source>
</evidence>
<dbReference type="FunFam" id="1.20.5.170:FF:000036">
    <property type="entry name" value="ABSCISIC ACID-INSENSITIVE 5-like protein 2"/>
    <property type="match status" value="1"/>
</dbReference>
<dbReference type="EMBL" id="CAUOFW020002502">
    <property type="protein sequence ID" value="CAK9154140.1"/>
    <property type="molecule type" value="Genomic_DNA"/>
</dbReference>
<dbReference type="Proteomes" id="UP001642360">
    <property type="component" value="Unassembled WGS sequence"/>
</dbReference>
<gene>
    <name evidence="6" type="ORF">ILEXP_LOCUS22450</name>
</gene>
<dbReference type="Pfam" id="PF00170">
    <property type="entry name" value="bZIP_1"/>
    <property type="match status" value="1"/>
</dbReference>
<organism evidence="6 7">
    <name type="scientific">Ilex paraguariensis</name>
    <name type="common">yerba mate</name>
    <dbReference type="NCBI Taxonomy" id="185542"/>
    <lineage>
        <taxon>Eukaryota</taxon>
        <taxon>Viridiplantae</taxon>
        <taxon>Streptophyta</taxon>
        <taxon>Embryophyta</taxon>
        <taxon>Tracheophyta</taxon>
        <taxon>Spermatophyta</taxon>
        <taxon>Magnoliopsida</taxon>
        <taxon>eudicotyledons</taxon>
        <taxon>Gunneridae</taxon>
        <taxon>Pentapetalae</taxon>
        <taxon>asterids</taxon>
        <taxon>campanulids</taxon>
        <taxon>Aquifoliales</taxon>
        <taxon>Aquifoliaceae</taxon>
        <taxon>Ilex</taxon>
    </lineage>
</organism>
<feature type="region of interest" description="Disordered" evidence="4">
    <location>
        <begin position="1"/>
        <end position="41"/>
    </location>
</feature>
<dbReference type="InterPro" id="IPR046347">
    <property type="entry name" value="bZIP_sf"/>
</dbReference>
<dbReference type="GO" id="GO:0005634">
    <property type="term" value="C:nucleus"/>
    <property type="evidence" value="ECO:0007669"/>
    <property type="project" value="UniProtKB-SubCell"/>
</dbReference>